<feature type="region of interest" description="Disordered" evidence="3">
    <location>
        <begin position="521"/>
        <end position="540"/>
    </location>
</feature>
<reference evidence="5" key="1">
    <citation type="submission" date="2021-06" db="EMBL/GenBank/DDBJ databases">
        <authorList>
            <person name="Kallberg Y."/>
            <person name="Tangrot J."/>
            <person name="Rosling A."/>
        </authorList>
    </citation>
    <scope>NUCLEOTIDE SEQUENCE</scope>
    <source>
        <strain evidence="5">87-6 pot B 2015</strain>
    </source>
</reference>
<dbReference type="PANTHER" id="PTHR46093:SF3">
    <property type="entry name" value="ACYL-COA-BINDING DOMAIN-CONTAINING PROTEIN 4"/>
    <property type="match status" value="1"/>
</dbReference>
<dbReference type="SUPFAM" id="SSF117281">
    <property type="entry name" value="Kelch motif"/>
    <property type="match status" value="1"/>
</dbReference>
<dbReference type="EMBL" id="CAJVPP010000093">
    <property type="protein sequence ID" value="CAG8442050.1"/>
    <property type="molecule type" value="Genomic_DNA"/>
</dbReference>
<feature type="compositionally biased region" description="Polar residues" evidence="3">
    <location>
        <begin position="523"/>
        <end position="540"/>
    </location>
</feature>
<evidence type="ECO:0000256" key="4">
    <source>
        <dbReference type="SAM" id="Phobius"/>
    </source>
</evidence>
<keyword evidence="4" id="KW-0812">Transmembrane</keyword>
<dbReference type="PANTHER" id="PTHR46093">
    <property type="entry name" value="ACYL-COA-BINDING DOMAIN-CONTAINING PROTEIN 5"/>
    <property type="match status" value="1"/>
</dbReference>
<dbReference type="Pfam" id="PF24681">
    <property type="entry name" value="Kelch_KLHDC2_KLHL20_DRC7"/>
    <property type="match status" value="1"/>
</dbReference>
<dbReference type="InterPro" id="IPR015915">
    <property type="entry name" value="Kelch-typ_b-propeller"/>
</dbReference>
<dbReference type="Proteomes" id="UP000789375">
    <property type="component" value="Unassembled WGS sequence"/>
</dbReference>
<proteinExistence type="predicted"/>
<evidence type="ECO:0000256" key="2">
    <source>
        <dbReference type="ARBA" id="ARBA00022737"/>
    </source>
</evidence>
<sequence length="567" mass="62085">MISDFINPTLGFPVITSKLVVRWGHSATLINSNIYYIGGRTDGNVFITELVRLDVSKPFSTLNPEWVQLDSTGAPKTIGHSAVYGGLNNDQIIIFGGGVDDPASAVMSNLWTYDTTNGQWADPKLPQGSPSRRYEHSAAIGPSGMMWIYGGLIDGLTGNPDRVITSDLWGLDVNTLNSWKAYPVLDNSPGARIFHTSSIVDNKMIVIGGVTDEILYDMSEIYAFDLEKGIWEKNIATGQIPASRGQHSAVVANKKIIIYGGSDITNTNLYGDVAVLDTTTWTWTSPVTTNTPSNRRGHTATLVGANMIVAFGKTGADADSNVYILNILSWDWLIDYVPMDLPLDNDEVTPVKNETDPNHDNKGHKSVKCLPYIITLSVIGVLLFVGVIAFTIHKIIKKRRRDRGDDLVAVPYNDNPIASPQETARNKTIKRSRRPSFLCLCRKDDRKHDSTEVLNNPTSPAISTGPSTPYTIGSYGTHTPSHSESGIIISGKPKVRFTIDENMSHHYDPENYLQKINDIENHAGTSGTSGARANGESKSSLELDGEIQSVRESIFVANKQELRVVNP</sequence>
<keyword evidence="6" id="KW-1185">Reference proteome</keyword>
<evidence type="ECO:0000313" key="6">
    <source>
        <dbReference type="Proteomes" id="UP000789375"/>
    </source>
</evidence>
<name>A0A9N8V901_FUNMO</name>
<comment type="caution">
    <text evidence="5">The sequence shown here is derived from an EMBL/GenBank/DDBJ whole genome shotgun (WGS) entry which is preliminary data.</text>
</comment>
<dbReference type="AlphaFoldDB" id="A0A9N8V901"/>
<evidence type="ECO:0000313" key="5">
    <source>
        <dbReference type="EMBL" id="CAG8442050.1"/>
    </source>
</evidence>
<keyword evidence="2" id="KW-0677">Repeat</keyword>
<gene>
    <name evidence="5" type="ORF">FMOSSE_LOCUS891</name>
</gene>
<evidence type="ECO:0000256" key="3">
    <source>
        <dbReference type="SAM" id="MobiDB-lite"/>
    </source>
</evidence>
<organism evidence="5 6">
    <name type="scientific">Funneliformis mosseae</name>
    <name type="common">Endomycorrhizal fungus</name>
    <name type="synonym">Glomus mosseae</name>
    <dbReference type="NCBI Taxonomy" id="27381"/>
    <lineage>
        <taxon>Eukaryota</taxon>
        <taxon>Fungi</taxon>
        <taxon>Fungi incertae sedis</taxon>
        <taxon>Mucoromycota</taxon>
        <taxon>Glomeromycotina</taxon>
        <taxon>Glomeromycetes</taxon>
        <taxon>Glomerales</taxon>
        <taxon>Glomeraceae</taxon>
        <taxon>Funneliformis</taxon>
    </lineage>
</organism>
<keyword evidence="4" id="KW-0472">Membrane</keyword>
<dbReference type="Gene3D" id="2.120.10.80">
    <property type="entry name" value="Kelch-type beta propeller"/>
    <property type="match status" value="2"/>
</dbReference>
<keyword evidence="4" id="KW-1133">Transmembrane helix</keyword>
<evidence type="ECO:0000256" key="1">
    <source>
        <dbReference type="ARBA" id="ARBA00022441"/>
    </source>
</evidence>
<feature type="transmembrane region" description="Helical" evidence="4">
    <location>
        <begin position="370"/>
        <end position="392"/>
    </location>
</feature>
<keyword evidence="1" id="KW-0880">Kelch repeat</keyword>
<protein>
    <submittedName>
        <fullName evidence="5">2638_t:CDS:1</fullName>
    </submittedName>
</protein>
<accession>A0A9N8V901</accession>